<name>A0ABT8B722_9NEIS</name>
<dbReference type="SUPFAM" id="SSF53850">
    <property type="entry name" value="Periplasmic binding protein-like II"/>
    <property type="match status" value="1"/>
</dbReference>
<dbReference type="Pfam" id="PF00126">
    <property type="entry name" value="HTH_1"/>
    <property type="match status" value="1"/>
</dbReference>
<dbReference type="PANTHER" id="PTHR30537">
    <property type="entry name" value="HTH-TYPE TRANSCRIPTIONAL REGULATOR"/>
    <property type="match status" value="1"/>
</dbReference>
<keyword evidence="2" id="KW-0805">Transcription regulation</keyword>
<accession>A0ABT8B722</accession>
<sequence length="315" mass="34296">MRTNEEFESLPEMAVFARVVEAGSFSAAARQLGLTPSAVSRLIARLEARLQLRLLERTTRQLRLTEAGEAALACSQDMLAAAGGVLALKDAYAAAPRGLIRISVPKAVGRQVVHPLMAEFLRRYPEVDVQLVVTDRTVDLFAESVELAIRMTDNPPPGLAGRPLMTISHMLCASPDYLAAHGTPVHPRELAGHSCLYLGEDERDRHWRFRLGGELCTVAVRGRYVANHSEMRLEGALAGLGIASLPAFAAAASLAQGLLRVVLPDWEHLTAYAGTAWVLYPSNRFVPPKLRVMIDFLVAQLGGDQQAQQVKKHPA</sequence>
<evidence type="ECO:0000256" key="3">
    <source>
        <dbReference type="ARBA" id="ARBA00023125"/>
    </source>
</evidence>
<dbReference type="RefSeq" id="WP_290332976.1">
    <property type="nucleotide sequence ID" value="NZ_JAUFPU010000009.1"/>
</dbReference>
<proteinExistence type="inferred from homology"/>
<dbReference type="InterPro" id="IPR005119">
    <property type="entry name" value="LysR_subst-bd"/>
</dbReference>
<dbReference type="InterPro" id="IPR000847">
    <property type="entry name" value="LysR_HTH_N"/>
</dbReference>
<reference evidence="6" key="2">
    <citation type="submission" date="2023-06" db="EMBL/GenBank/DDBJ databases">
        <authorList>
            <person name="Lucena T."/>
            <person name="Sun Q."/>
        </authorList>
    </citation>
    <scope>NUCLEOTIDE SEQUENCE</scope>
    <source>
        <strain evidence="6">CECT 7703</strain>
    </source>
</reference>
<dbReference type="InterPro" id="IPR058163">
    <property type="entry name" value="LysR-type_TF_proteobact-type"/>
</dbReference>
<dbReference type="InterPro" id="IPR036388">
    <property type="entry name" value="WH-like_DNA-bd_sf"/>
</dbReference>
<dbReference type="Gene3D" id="1.10.10.10">
    <property type="entry name" value="Winged helix-like DNA-binding domain superfamily/Winged helix DNA-binding domain"/>
    <property type="match status" value="1"/>
</dbReference>
<comment type="caution">
    <text evidence="6">The sequence shown here is derived from an EMBL/GenBank/DDBJ whole genome shotgun (WGS) entry which is preliminary data.</text>
</comment>
<evidence type="ECO:0000256" key="2">
    <source>
        <dbReference type="ARBA" id="ARBA00023015"/>
    </source>
</evidence>
<dbReference type="Pfam" id="PF03466">
    <property type="entry name" value="LysR_substrate"/>
    <property type="match status" value="1"/>
</dbReference>
<feature type="domain" description="HTH lysR-type" evidence="5">
    <location>
        <begin position="8"/>
        <end position="65"/>
    </location>
</feature>
<organism evidence="6 7">
    <name type="scientific">Chitinimonas viridis</name>
    <dbReference type="NCBI Taxonomy" id="664880"/>
    <lineage>
        <taxon>Bacteria</taxon>
        <taxon>Pseudomonadati</taxon>
        <taxon>Pseudomonadota</taxon>
        <taxon>Betaproteobacteria</taxon>
        <taxon>Neisseriales</taxon>
        <taxon>Chitinibacteraceae</taxon>
        <taxon>Chitinimonas</taxon>
    </lineage>
</organism>
<evidence type="ECO:0000313" key="6">
    <source>
        <dbReference type="EMBL" id="MDN3577535.1"/>
    </source>
</evidence>
<evidence type="ECO:0000259" key="5">
    <source>
        <dbReference type="PROSITE" id="PS50931"/>
    </source>
</evidence>
<evidence type="ECO:0000256" key="1">
    <source>
        <dbReference type="ARBA" id="ARBA00009437"/>
    </source>
</evidence>
<comment type="similarity">
    <text evidence="1">Belongs to the LysR transcriptional regulatory family.</text>
</comment>
<protein>
    <submittedName>
        <fullName evidence="6">LysR family transcriptional regulator</fullName>
    </submittedName>
</protein>
<dbReference type="PANTHER" id="PTHR30537:SF5">
    <property type="entry name" value="HTH-TYPE TRANSCRIPTIONAL ACTIVATOR TTDR-RELATED"/>
    <property type="match status" value="1"/>
</dbReference>
<dbReference type="InterPro" id="IPR036390">
    <property type="entry name" value="WH_DNA-bd_sf"/>
</dbReference>
<reference evidence="6" key="1">
    <citation type="journal article" date="2014" name="Int. J. Syst. Evol. Microbiol.">
        <title>Complete genome of a new Firmicutes species belonging to the dominant human colonic microbiota ('Ruminococcus bicirculans') reveals two chromosomes and a selective capacity to utilize plant glucans.</title>
        <authorList>
            <consortium name="NISC Comparative Sequencing Program"/>
            <person name="Wegmann U."/>
            <person name="Louis P."/>
            <person name="Goesmann A."/>
            <person name="Henrissat B."/>
            <person name="Duncan S.H."/>
            <person name="Flint H.J."/>
        </authorList>
    </citation>
    <scope>NUCLEOTIDE SEQUENCE</scope>
    <source>
        <strain evidence="6">CECT 7703</strain>
    </source>
</reference>
<dbReference type="CDD" id="cd08422">
    <property type="entry name" value="PBP2_CrgA_like"/>
    <property type="match status" value="1"/>
</dbReference>
<keyword evidence="4" id="KW-0804">Transcription</keyword>
<dbReference type="PROSITE" id="PS50931">
    <property type="entry name" value="HTH_LYSR"/>
    <property type="match status" value="1"/>
</dbReference>
<gene>
    <name evidence="6" type="ORF">QWZ03_12220</name>
</gene>
<dbReference type="SUPFAM" id="SSF46785">
    <property type="entry name" value="Winged helix' DNA-binding domain"/>
    <property type="match status" value="1"/>
</dbReference>
<dbReference type="EMBL" id="JAUFPU010000009">
    <property type="protein sequence ID" value="MDN3577535.1"/>
    <property type="molecule type" value="Genomic_DNA"/>
</dbReference>
<evidence type="ECO:0000313" key="7">
    <source>
        <dbReference type="Proteomes" id="UP001180081"/>
    </source>
</evidence>
<dbReference type="Proteomes" id="UP001180081">
    <property type="component" value="Unassembled WGS sequence"/>
</dbReference>
<evidence type="ECO:0000256" key="4">
    <source>
        <dbReference type="ARBA" id="ARBA00023163"/>
    </source>
</evidence>
<keyword evidence="7" id="KW-1185">Reference proteome</keyword>
<keyword evidence="3" id="KW-0238">DNA-binding</keyword>
<dbReference type="Gene3D" id="3.40.190.290">
    <property type="match status" value="1"/>
</dbReference>